<evidence type="ECO:0000313" key="2">
    <source>
        <dbReference type="Proteomes" id="UP001176021"/>
    </source>
</evidence>
<comment type="caution">
    <text evidence="1">The sequence shown here is derived from an EMBL/GenBank/DDBJ whole genome shotgun (WGS) entry which is preliminary data.</text>
</comment>
<name>A0ABT8QSV8_9FIRM</name>
<keyword evidence="2" id="KW-1185">Reference proteome</keyword>
<organism evidence="1 2">
    <name type="scientific">Desulfosporosinus nitroreducens</name>
    <dbReference type="NCBI Taxonomy" id="2018668"/>
    <lineage>
        <taxon>Bacteria</taxon>
        <taxon>Bacillati</taxon>
        <taxon>Bacillota</taxon>
        <taxon>Clostridia</taxon>
        <taxon>Eubacteriales</taxon>
        <taxon>Desulfitobacteriaceae</taxon>
        <taxon>Desulfosporosinus</taxon>
    </lineage>
</organism>
<proteinExistence type="predicted"/>
<dbReference type="Proteomes" id="UP001176021">
    <property type="component" value="Unassembled WGS sequence"/>
</dbReference>
<reference evidence="1" key="1">
    <citation type="submission" date="2022-05" db="EMBL/GenBank/DDBJ databases">
        <title>Expanded diversity of anoxic marine methylotrophy in a Black Sea sulfate reducing microorganism.</title>
        <authorList>
            <person name="Fischer P.Q."/>
            <person name="Stams A.J.M."/>
            <person name="Villanueva L."/>
            <person name="Sousa D.Z."/>
        </authorList>
    </citation>
    <scope>NUCLEOTIDE SEQUENCE</scope>
    <source>
        <strain evidence="1">P130</strain>
    </source>
</reference>
<evidence type="ECO:0000313" key="1">
    <source>
        <dbReference type="EMBL" id="MDO0823579.1"/>
    </source>
</evidence>
<dbReference type="RefSeq" id="WP_302048900.1">
    <property type="nucleotide sequence ID" value="NZ_JAMJEV010000009.1"/>
</dbReference>
<sequence length="121" mass="12484">MDNTEKLSDIITALQRLTTINAKADLASVIGTPALATDPMATLVSLIQANKDDLVNYLQGMGQSAGSTDPLASLVSALESMDVVQTASGTATMPGTSGILITGLPFEPTTIKIINSTYVSL</sequence>
<gene>
    <name evidence="1" type="ORF">M8H41_12040</name>
</gene>
<dbReference type="EMBL" id="JAMJEV010000009">
    <property type="protein sequence ID" value="MDO0823579.1"/>
    <property type="molecule type" value="Genomic_DNA"/>
</dbReference>
<accession>A0ABT8QSV8</accession>
<protein>
    <submittedName>
        <fullName evidence="1">Uncharacterized protein</fullName>
    </submittedName>
</protein>